<sequence>VGVWRAKELPGCAWNEPEVYETSDMPKGDQAELEAVRLSQGCATGQGQWRWRSSWHSWKPQCSASPSAR</sequence>
<evidence type="ECO:0000313" key="2">
    <source>
        <dbReference type="Proteomes" id="UP000694556"/>
    </source>
</evidence>
<dbReference type="AlphaFoldDB" id="A0A8C3CJ03"/>
<organism evidence="1 2">
    <name type="scientific">Cairina moschata</name>
    <name type="common">Muscovy duck</name>
    <dbReference type="NCBI Taxonomy" id="8855"/>
    <lineage>
        <taxon>Eukaryota</taxon>
        <taxon>Metazoa</taxon>
        <taxon>Chordata</taxon>
        <taxon>Craniata</taxon>
        <taxon>Vertebrata</taxon>
        <taxon>Euteleostomi</taxon>
        <taxon>Archelosauria</taxon>
        <taxon>Archosauria</taxon>
        <taxon>Dinosauria</taxon>
        <taxon>Saurischia</taxon>
        <taxon>Theropoda</taxon>
        <taxon>Coelurosauria</taxon>
        <taxon>Aves</taxon>
        <taxon>Neognathae</taxon>
        <taxon>Galloanserae</taxon>
        <taxon>Anseriformes</taxon>
        <taxon>Anatidae</taxon>
        <taxon>Anatinae</taxon>
        <taxon>Cairina</taxon>
    </lineage>
</organism>
<proteinExistence type="predicted"/>
<evidence type="ECO:0000313" key="1">
    <source>
        <dbReference type="Ensembl" id="ENSCMMP00000021449.1"/>
    </source>
</evidence>
<reference evidence="1" key="1">
    <citation type="submission" date="2025-08" db="UniProtKB">
        <authorList>
            <consortium name="Ensembl"/>
        </authorList>
    </citation>
    <scope>IDENTIFICATION</scope>
</reference>
<keyword evidence="2" id="KW-1185">Reference proteome</keyword>
<name>A0A8C3CJ03_CAIMO</name>
<dbReference type="Proteomes" id="UP000694556">
    <property type="component" value="Unassembled WGS sequence"/>
</dbReference>
<dbReference type="Ensembl" id="ENSCMMT00000023501.1">
    <property type="protein sequence ID" value="ENSCMMP00000021449.1"/>
    <property type="gene ID" value="ENSCMMG00000013499.1"/>
</dbReference>
<accession>A0A8C3CJ03</accession>
<reference evidence="1" key="2">
    <citation type="submission" date="2025-09" db="UniProtKB">
        <authorList>
            <consortium name="Ensembl"/>
        </authorList>
    </citation>
    <scope>IDENTIFICATION</scope>
</reference>
<protein>
    <submittedName>
        <fullName evidence="1">Uncharacterized protein</fullName>
    </submittedName>
</protein>